<reference evidence="3" key="1">
    <citation type="submission" date="2011-10" db="EMBL/GenBank/DDBJ databases">
        <title>Provirophages and transpovirons: unique mobilome of giant viruses.</title>
        <authorList>
            <person name="Desnues C."/>
            <person name="LaScola B."/>
            <person name="Yutin N."/>
            <person name="Fournous G."/>
            <person name="Koonin E."/>
            <person name="Raoult D."/>
        </authorList>
    </citation>
    <scope>NUCLEOTIDE SEQUENCE</scope>
    <source>
        <strain evidence="3">Mv13-mv</strain>
    </source>
</reference>
<dbReference type="Gene3D" id="1.25.40.20">
    <property type="entry name" value="Ankyrin repeat-containing domain"/>
    <property type="match status" value="2"/>
</dbReference>
<gene>
    <name evidence="3" type="ORF">mv_R1019</name>
</gene>
<evidence type="ECO:0000256" key="1">
    <source>
        <dbReference type="ARBA" id="ARBA00022737"/>
    </source>
</evidence>
<protein>
    <submittedName>
        <fullName evidence="3">Putative ankyrin repeat protein</fullName>
    </submittedName>
</protein>
<evidence type="ECO:0000256" key="2">
    <source>
        <dbReference type="ARBA" id="ARBA00023043"/>
    </source>
</evidence>
<organism evidence="3">
    <name type="scientific">Moumouvirus sp. 'Monve'</name>
    <dbReference type="NCBI Taxonomy" id="1128131"/>
    <lineage>
        <taxon>Viruses</taxon>
        <taxon>Varidnaviria</taxon>
        <taxon>Bamfordvirae</taxon>
        <taxon>Nucleocytoviricota</taxon>
        <taxon>Megaviricetes</taxon>
        <taxon>Imitervirales</taxon>
        <taxon>Mimiviridae</taxon>
        <taxon>Megamimivirinae</taxon>
        <taxon>Moumouvirus</taxon>
    </lineage>
</organism>
<dbReference type="PANTHER" id="PTHR24188:SF29">
    <property type="entry name" value="GH09064P"/>
    <property type="match status" value="1"/>
</dbReference>
<dbReference type="PANTHER" id="PTHR24188">
    <property type="entry name" value="ANKYRIN REPEAT PROTEIN"/>
    <property type="match status" value="1"/>
</dbReference>
<dbReference type="PROSITE" id="PS50088">
    <property type="entry name" value="ANK_REPEAT"/>
    <property type="match status" value="1"/>
</dbReference>
<dbReference type="SUPFAM" id="SSF48403">
    <property type="entry name" value="Ankyrin repeat"/>
    <property type="match status" value="1"/>
</dbReference>
<dbReference type="InterPro" id="IPR036770">
    <property type="entry name" value="Ankyrin_rpt-contain_sf"/>
</dbReference>
<name>H2EFF6_9VIRU</name>
<keyword evidence="1" id="KW-0677">Repeat</keyword>
<keyword evidence="2" id="KW-0040">ANK repeat</keyword>
<dbReference type="PROSITE" id="PS50297">
    <property type="entry name" value="ANK_REP_REGION"/>
    <property type="match status" value="1"/>
</dbReference>
<dbReference type="EMBL" id="JN885999">
    <property type="protein sequence ID" value="AEX63221.1"/>
    <property type="molecule type" value="Genomic_DNA"/>
</dbReference>
<dbReference type="Pfam" id="PF12796">
    <property type="entry name" value="Ank_2"/>
    <property type="match status" value="2"/>
</dbReference>
<accession>H2EFF6</accession>
<evidence type="ECO:0000313" key="3">
    <source>
        <dbReference type="EMBL" id="AEX63221.1"/>
    </source>
</evidence>
<sequence>MDTDPINIFPPEILNIIFEYSENYNLLFTSKDYFCLLNLLSNNDNIIEQAIINGHLYIIFYINHLKRNDNDLIKKINFKSLGLQKYFYLACKFGHLNIVKYFHSQGAKILEDNNEALIEACSYGHKDVVEYLISHGANIYENDNCPIIMASKNGHLDIVILMISINNNSDILSKIFIEAIDHNHLEIIKYLKSIEFDLHIHEDYGFRKSAESNYLDMMKYLISEGANIRACQNYAITKSFQNGHYETVKYLLSLGIDVVKENVGININYALMSAIIKCDVDLVKLLISMSVNIDTEHILTLAQKYNSQKIIDLVKNL</sequence>
<proteinExistence type="predicted"/>
<dbReference type="SMART" id="SM00248">
    <property type="entry name" value="ANK"/>
    <property type="match status" value="7"/>
</dbReference>
<dbReference type="InterPro" id="IPR002110">
    <property type="entry name" value="Ankyrin_rpt"/>
</dbReference>